<accession>A0ACC2JXH2</accession>
<organism evidence="1 2">
    <name type="scientific">Lasiodiplodia mahajangana</name>
    <dbReference type="NCBI Taxonomy" id="1108764"/>
    <lineage>
        <taxon>Eukaryota</taxon>
        <taxon>Fungi</taxon>
        <taxon>Dikarya</taxon>
        <taxon>Ascomycota</taxon>
        <taxon>Pezizomycotina</taxon>
        <taxon>Dothideomycetes</taxon>
        <taxon>Dothideomycetes incertae sedis</taxon>
        <taxon>Botryosphaeriales</taxon>
        <taxon>Botryosphaeriaceae</taxon>
        <taxon>Lasiodiplodia</taxon>
    </lineage>
</organism>
<comment type="caution">
    <text evidence="1">The sequence shown here is derived from an EMBL/GenBank/DDBJ whole genome shotgun (WGS) entry which is preliminary data.</text>
</comment>
<proteinExistence type="predicted"/>
<reference evidence="1" key="1">
    <citation type="submission" date="2022-12" db="EMBL/GenBank/DDBJ databases">
        <title>Genome Sequence of Lasiodiplodia mahajangana.</title>
        <authorList>
            <person name="Buettner E."/>
        </authorList>
    </citation>
    <scope>NUCLEOTIDE SEQUENCE</scope>
    <source>
        <strain evidence="1">VT137</strain>
    </source>
</reference>
<protein>
    <submittedName>
        <fullName evidence="1">Uncharacterized protein</fullName>
    </submittedName>
</protein>
<gene>
    <name evidence="1" type="ORF">O1611_g1503</name>
</gene>
<keyword evidence="2" id="KW-1185">Reference proteome</keyword>
<dbReference type="Proteomes" id="UP001153332">
    <property type="component" value="Unassembled WGS sequence"/>
</dbReference>
<evidence type="ECO:0000313" key="2">
    <source>
        <dbReference type="Proteomes" id="UP001153332"/>
    </source>
</evidence>
<name>A0ACC2JXH2_9PEZI</name>
<sequence length="301" mass="34584">MSTAYSSSYKDGNRYLADVYPDSESNEFESEYDLAYTHKRNQEVRRNQNVISCLSHLKNVESLKDVGARDWLLDLPHRYRSEIIPLFETTSESEQKSGDDDEDYQLYPNYSWLRSGKYAAIPHPALCRLSGPKNVERQIPRYITSLGRLFVNARNGNRFNTPCDSKRQRLTRWTGYELFISDDLGIWSVFDSKSTISDARPWYPVSSRLGEKQRSGMACLLPSVKKLGDATFEEIVACVENTRVEGVFQIDEVEESEVKEWLDGKLEETIEHTLRPGPRTTIEEGHHSVEHTSPQGTPFET</sequence>
<dbReference type="EMBL" id="JAPUUL010000178">
    <property type="protein sequence ID" value="KAJ8132121.1"/>
    <property type="molecule type" value="Genomic_DNA"/>
</dbReference>
<evidence type="ECO:0000313" key="1">
    <source>
        <dbReference type="EMBL" id="KAJ8132121.1"/>
    </source>
</evidence>